<evidence type="ECO:0000256" key="3">
    <source>
        <dbReference type="ARBA" id="ARBA00023004"/>
    </source>
</evidence>
<dbReference type="InterPro" id="IPR017941">
    <property type="entry name" value="Rieske_2Fe-2S"/>
</dbReference>
<accession>A0A2S7SYA7</accession>
<evidence type="ECO:0000259" key="6">
    <source>
        <dbReference type="PROSITE" id="PS51296"/>
    </source>
</evidence>
<evidence type="ECO:0000313" key="8">
    <source>
        <dbReference type="Proteomes" id="UP000239872"/>
    </source>
</evidence>
<dbReference type="OrthoDB" id="165343at2"/>
<dbReference type="Pfam" id="PF00355">
    <property type="entry name" value="Rieske"/>
    <property type="match status" value="1"/>
</dbReference>
<dbReference type="PROSITE" id="PS51257">
    <property type="entry name" value="PROKAR_LIPOPROTEIN"/>
    <property type="match status" value="1"/>
</dbReference>
<reference evidence="7 8" key="1">
    <citation type="submission" date="2018-01" db="EMBL/GenBank/DDBJ databases">
        <title>A novel member of the phylum Bacteroidetes isolated from glacier ice.</title>
        <authorList>
            <person name="Liu Q."/>
            <person name="Xin Y.-H."/>
        </authorList>
    </citation>
    <scope>NUCLEOTIDE SEQUENCE [LARGE SCALE GENOMIC DNA]</scope>
    <source>
        <strain evidence="7 8">RB1R16</strain>
    </source>
</reference>
<dbReference type="AlphaFoldDB" id="A0A2S7SYA7"/>
<dbReference type="Proteomes" id="UP000239872">
    <property type="component" value="Unassembled WGS sequence"/>
</dbReference>
<feature type="domain" description="Rieske" evidence="6">
    <location>
        <begin position="48"/>
        <end position="140"/>
    </location>
</feature>
<evidence type="ECO:0000256" key="1">
    <source>
        <dbReference type="ARBA" id="ARBA00022714"/>
    </source>
</evidence>
<keyword evidence="8" id="KW-1185">Reference proteome</keyword>
<keyword evidence="4" id="KW-0411">Iron-sulfur</keyword>
<dbReference type="Gene3D" id="2.102.10.10">
    <property type="entry name" value="Rieske [2Fe-2S] iron-sulphur domain"/>
    <property type="match status" value="1"/>
</dbReference>
<evidence type="ECO:0000256" key="5">
    <source>
        <dbReference type="SAM" id="SignalP"/>
    </source>
</evidence>
<keyword evidence="5" id="KW-0732">Signal</keyword>
<feature type="signal peptide" evidence="5">
    <location>
        <begin position="1"/>
        <end position="29"/>
    </location>
</feature>
<comment type="caution">
    <text evidence="7">The sequence shown here is derived from an EMBL/GenBank/DDBJ whole genome shotgun (WGS) entry which is preliminary data.</text>
</comment>
<protein>
    <recommendedName>
        <fullName evidence="6">Rieske domain-containing protein</fullName>
    </recommendedName>
</protein>
<keyword evidence="3" id="KW-0408">Iron</keyword>
<dbReference type="InterPro" id="IPR036922">
    <property type="entry name" value="Rieske_2Fe-2S_sf"/>
</dbReference>
<name>A0A2S7SYA7_9BACT</name>
<dbReference type="GO" id="GO:0051537">
    <property type="term" value="F:2 iron, 2 sulfur cluster binding"/>
    <property type="evidence" value="ECO:0007669"/>
    <property type="project" value="UniProtKB-KW"/>
</dbReference>
<keyword evidence="2" id="KW-0479">Metal-binding</keyword>
<dbReference type="SUPFAM" id="SSF50022">
    <property type="entry name" value="ISP domain"/>
    <property type="match status" value="1"/>
</dbReference>
<dbReference type="EMBL" id="PPSL01000002">
    <property type="protein sequence ID" value="PQJ11902.1"/>
    <property type="molecule type" value="Genomic_DNA"/>
</dbReference>
<evidence type="ECO:0000256" key="4">
    <source>
        <dbReference type="ARBA" id="ARBA00023014"/>
    </source>
</evidence>
<evidence type="ECO:0000256" key="2">
    <source>
        <dbReference type="ARBA" id="ARBA00022723"/>
    </source>
</evidence>
<dbReference type="PROSITE" id="PS51296">
    <property type="entry name" value="RIESKE"/>
    <property type="match status" value="1"/>
</dbReference>
<organism evidence="7 8">
    <name type="scientific">Flavipsychrobacter stenotrophus</name>
    <dbReference type="NCBI Taxonomy" id="2077091"/>
    <lineage>
        <taxon>Bacteria</taxon>
        <taxon>Pseudomonadati</taxon>
        <taxon>Bacteroidota</taxon>
        <taxon>Chitinophagia</taxon>
        <taxon>Chitinophagales</taxon>
        <taxon>Chitinophagaceae</taxon>
        <taxon>Flavipsychrobacter</taxon>
    </lineage>
</organism>
<keyword evidence="1" id="KW-0001">2Fe-2S</keyword>
<gene>
    <name evidence="7" type="ORF">CJD36_008900</name>
</gene>
<evidence type="ECO:0000313" key="7">
    <source>
        <dbReference type="EMBL" id="PQJ11902.1"/>
    </source>
</evidence>
<feature type="chain" id="PRO_5015509930" description="Rieske domain-containing protein" evidence="5">
    <location>
        <begin position="30"/>
        <end position="146"/>
    </location>
</feature>
<proteinExistence type="predicted"/>
<sequence>MDRKEFIKKTCTGACVALGSGFIMSSILAACKTPLGVIKTGATDNNVIIPLAEFAQTDYKLVRVNNYNYDLAVQKNPDGTFKVLVLKCTHASQPLTKTGNSYYCTLHGSQFSKAGVVMKGPAEKNMIELPTHISNNNLTIKLNTNI</sequence>
<dbReference type="RefSeq" id="WP_105038782.1">
    <property type="nucleotide sequence ID" value="NZ_PPSL01000002.1"/>
</dbReference>
<dbReference type="GO" id="GO:0046872">
    <property type="term" value="F:metal ion binding"/>
    <property type="evidence" value="ECO:0007669"/>
    <property type="project" value="UniProtKB-KW"/>
</dbReference>